<dbReference type="InterPro" id="IPR031325">
    <property type="entry name" value="RHS_repeat"/>
</dbReference>
<gene>
    <name evidence="3" type="ORF">IAD12_08380</name>
</gene>
<dbReference type="NCBIfam" id="TIGR03696">
    <property type="entry name" value="Rhs_assc_core"/>
    <property type="match status" value="1"/>
</dbReference>
<protein>
    <submittedName>
        <fullName evidence="3">RHS repeat protein</fullName>
    </submittedName>
</protein>
<organism evidence="3 4">
    <name type="scientific">Candidatus Allocopromorpha excrementavium</name>
    <dbReference type="NCBI Taxonomy" id="2840741"/>
    <lineage>
        <taxon>Bacteria</taxon>
        <taxon>Bacillati</taxon>
        <taxon>Bacillota</taxon>
        <taxon>Clostridia</taxon>
        <taxon>Eubacteriales</taxon>
        <taxon>Eubacteriaceae</taxon>
        <taxon>Eubacteriaceae incertae sedis</taxon>
        <taxon>Candidatus Allocopromorpha</taxon>
    </lineage>
</organism>
<dbReference type="Pfam" id="PF05593">
    <property type="entry name" value="RHS_repeat"/>
    <property type="match status" value="2"/>
</dbReference>
<accession>A0A9D1KWL2</accession>
<feature type="domain" description="DUF6531" evidence="2">
    <location>
        <begin position="1280"/>
        <end position="1353"/>
    </location>
</feature>
<dbReference type="InterPro" id="IPR045351">
    <property type="entry name" value="DUF6531"/>
</dbReference>
<feature type="region of interest" description="Disordered" evidence="1">
    <location>
        <begin position="1649"/>
        <end position="1670"/>
    </location>
</feature>
<name>A0A9D1KWL2_9FIRM</name>
<dbReference type="InterPro" id="IPR006530">
    <property type="entry name" value="YD"/>
</dbReference>
<dbReference type="Proteomes" id="UP000824159">
    <property type="component" value="Unassembled WGS sequence"/>
</dbReference>
<evidence type="ECO:0000256" key="1">
    <source>
        <dbReference type="SAM" id="MobiDB-lite"/>
    </source>
</evidence>
<dbReference type="EMBL" id="DVLX01000098">
    <property type="protein sequence ID" value="HIU00251.1"/>
    <property type="molecule type" value="Genomic_DNA"/>
</dbReference>
<dbReference type="PANTHER" id="PTHR32305">
    <property type="match status" value="1"/>
</dbReference>
<evidence type="ECO:0000313" key="4">
    <source>
        <dbReference type="Proteomes" id="UP000824159"/>
    </source>
</evidence>
<dbReference type="NCBIfam" id="NF033679">
    <property type="entry name" value="DNRLRE_dom"/>
    <property type="match status" value="1"/>
</dbReference>
<dbReference type="Pfam" id="PF20148">
    <property type="entry name" value="DUF6531"/>
    <property type="match status" value="1"/>
</dbReference>
<evidence type="ECO:0000313" key="3">
    <source>
        <dbReference type="EMBL" id="HIU00251.1"/>
    </source>
</evidence>
<evidence type="ECO:0000259" key="2">
    <source>
        <dbReference type="Pfam" id="PF20148"/>
    </source>
</evidence>
<dbReference type="InterPro" id="IPR022385">
    <property type="entry name" value="Rhs_assc_core"/>
</dbReference>
<dbReference type="InterPro" id="IPR050708">
    <property type="entry name" value="T6SS_VgrG/RHS"/>
</dbReference>
<dbReference type="NCBIfam" id="TIGR01643">
    <property type="entry name" value="YD_repeat_2x"/>
    <property type="match status" value="2"/>
</dbReference>
<reference evidence="3" key="2">
    <citation type="journal article" date="2021" name="PeerJ">
        <title>Extensive microbial diversity within the chicken gut microbiome revealed by metagenomics and culture.</title>
        <authorList>
            <person name="Gilroy R."/>
            <person name="Ravi A."/>
            <person name="Getino M."/>
            <person name="Pursley I."/>
            <person name="Horton D.L."/>
            <person name="Alikhan N.F."/>
            <person name="Baker D."/>
            <person name="Gharbi K."/>
            <person name="Hall N."/>
            <person name="Watson M."/>
            <person name="Adriaenssens E.M."/>
            <person name="Foster-Nyarko E."/>
            <person name="Jarju S."/>
            <person name="Secka A."/>
            <person name="Antonio M."/>
            <person name="Oren A."/>
            <person name="Chaudhuri R.R."/>
            <person name="La Ragione R."/>
            <person name="Hildebrand F."/>
            <person name="Pallen M.J."/>
        </authorList>
    </citation>
    <scope>NUCLEOTIDE SEQUENCE</scope>
    <source>
        <strain evidence="3">CHK176-22527</strain>
    </source>
</reference>
<dbReference type="Gene3D" id="2.180.10.10">
    <property type="entry name" value="RHS repeat-associated core"/>
    <property type="match status" value="4"/>
</dbReference>
<comment type="caution">
    <text evidence="3">The sequence shown here is derived from an EMBL/GenBank/DDBJ whole genome shotgun (WGS) entry which is preliminary data.</text>
</comment>
<dbReference type="PANTHER" id="PTHR32305:SF15">
    <property type="entry name" value="PROTEIN RHSA-RELATED"/>
    <property type="match status" value="1"/>
</dbReference>
<proteinExistence type="predicted"/>
<reference evidence="3" key="1">
    <citation type="submission" date="2020-10" db="EMBL/GenBank/DDBJ databases">
        <authorList>
            <person name="Gilroy R."/>
        </authorList>
    </citation>
    <scope>NUCLEOTIDE SEQUENCE</scope>
    <source>
        <strain evidence="3">CHK176-22527</strain>
    </source>
</reference>
<sequence length="2667" mass="297962">MKQNQVSLKKKVMAWILSICLVVTLIPDISFAVTGSKKNAVSTSENTSGNKIVEKTEDTTVYDLGDGEKMAVLHGSQVRYKNEQDNLVDYDPSLVEIKDGEKSEQGILLDGYAYKNRQGDKKQYIPEMLSEEIPILMESKEYSIEVIPTDDTVKKAGIETSVVKIEKEKVIDIYENDKAKELPIKAVYGTKDDDSIFSCTSGEHGIKQTIFLDEDSENNSFEYKIKSGGLEAKKNVTNEGIVFTEPDTEEIVAFIAPPLMTDASEEICSENITYELHEDMNEKGTYILVVTIAESYLNDETRKYPVVVDLDVIWADASRINDVYVANDMHEDINFYDSGATVMPAGKNSTGSYETYIKFPGLQSTVSGKSISEAKFIVYEAAGSESKQNAGVYKAEEDWTESDLKYSNRAACSDEAISTVTSTGTECSEHEFDISTYVSSIANGTDEDHGIVLKNKSSNAGYISFFGSRSIGSYNPKIIIKYSDKTSEKAEENTADIDAATAQEDDKAPVVKKVSFKSSKGKSIAGKPTRENNPVIGFSGIKDDNINNSCISYALVPRGTSVSDNDYKAPADLRISSDVPYSGAFRFTEADQSLPTGQYTLHVKVEDIAGNEKVKSFEYEKDTEGPDGSITITDLVTGNEVTQIYKPVNIEIGVSGTGSDIVESSLKLYKATTDSSGNVIGIDQQSEKILTQNFTISENIVMDTIDICDSYGKYRLVLYLKDSVGLTKEITKDFDVTYTLPAPDKAKIEPSKGGTATLTWGFSYTPQQKIKLGSIEAKFNSSDAFATIVSPGSDGILPFEGSAEITVPNTEGTWDVTIRGKSKSGHAGEEIVIPCVVDKTAPVVNNLSFDQGNVMCTVEDANLKDWKIYAKEKNADEYGSESLKEGTYEASHYEPMAFLDLSEAPFEEGKEYTLKVVAEDKAGNIASQTIDISVPSDNTIARVIAPQIEIEKGEQNPLYGGMIFGSDVDTLTLKDNVQGATWYINNKESSPALKDENGNAIYDELMWNDVLAMKQEADGTRKYTAYTVKNGLKNSITFESSEISGNVAETYTYGTSNIISFRIKAQPGVATYQVKADTPGDPQYVTVQPDTTYYITDITEESIFSQGLFVKATANSGYSVNDSQLVIYGDTINNETFLYSDVEDYAPKRLSVEDKINYKTYVKWDMPEDLPDNISYEVYRSTEEDFVPDESTLVASGIKGGYYAEINAIHGKEYYYKVCALKSFYDEDLMTYFENRSSFSEVAAGRTVDENESVKRIGIKEFWEFNEFNTPNGNGYVEKSQGNFVYQQTDTSIANEGFDIDLVRTYNSQASTKGTFGLGWSHDYDIELIEVSEDDPMLFSHVALKDGNGTIYHFTRDGGQNFVSSFGSYVGLTTENTLKTKTVTVSAAGTNNSVDISYWFLLHTKDGLRYYFDFSGQLVLMEENNGNFIIFEHDPNKGVLSKMRTNNNVTVDFIYNDGKNGTDPLTVKEILLPDGSKVQYEYSKPLFSTDRLLTKVTEISGNESIEYEYEYDKPLLSRQPRNLAVIKEANNKNQYKIEYDFENDRVTQAEYPNGEKFTFDYADDNTSTITKKYSGEEFVMGEKDFFDRVYGKCVKSIRGVESESALAGTDETGLDVTTYTYRDNQLASTVSTAQYHEINSDGYVVENSGTKENKAEYTGSNPVKETEDDGSVSEYTYYTEADGENLDDLIKTVKETNGDGKVTEYIKYSYDSAGNVTETIDYVAGTKVNSTYYTSGAFKGELSSMTEKLITVASDYTITSESLKSTSQYSYQYDTVNGKQEKTETCVQTIPEPDGTNEVITTSRTYDIMGRLLKETDSRGYQTIHTYDGFGRITATTYKYTDSDQLKSNTSTMYDKNGMVTYEKLEDGIEKWYTYDNMGQVTSVKVKKGEGTEETINTSYRYEDVSIYRGKGNDTQSVNNAYVIKETYADGTVLSETYKDHKGNIVRSFENGLYTDMTYNSQGEMITKWMMGKTLSATDGLLELYTYDVKGNLTAVITDPDYITGTSTTGYHIRENSTDEYGNVQQGSIVIKNVYDSDGNLTEQTDAEGNKTTYTYDKNGDLISVTTPDNSKYEYQYDVENGGNTTKDIVQEPRQIKQGDSTIAATAKSEITKDNTDRIIKVEDIGVSDTDSTSISTSYEYDARDNLTKAIDKEGNYREYTYDIRDRLIAIDHYEAGESAAVKTLVTEFTYDDADNMTSMTDKKVTDGQDVIYRYTGYGYDGFNRLIWVSECDTETMPTEAVIEANKISYQYDGKDRLLEINYPDSASEVTGLKFVYDIYGWLTEVKAIRENGVDRTLREYVYTNDGKVEEIKDYTEFNAGLTGTGKWLKRTYEYDELNRPTAIEYTDNMTGSDNDIKEAHYYEYDKNNNITKEIDVNGYGTANGVTRIQEKDHTYDQMGHLIQTYVTNKSDESSVVSTESYYYNYDVSGNKTYEYFELGPLDYYENTYTYNEFNQLVSAYEDSDFYGVLGNKTYTYDDNGNQVQISDSAAGKTTVYEYDADNRLKKVTGKTGANIDYTQENEYNGFGQRVQKKEGNSETNYFYDGTAVLYTENAAGSVNSFNLIGAEDNILSTARKASDGTTSFYAYTKDIRESTVNIVGSDGTSQVSYLYDAYGETTEKQKDSENPFYNEVCYTAGVYDKTTGLYNLNARYYSPTEGSFLTQDTY</sequence>
<feature type="non-terminal residue" evidence="3">
    <location>
        <position position="2667"/>
    </location>
</feature>